<dbReference type="Gene3D" id="1.10.3730.20">
    <property type="match status" value="1"/>
</dbReference>
<gene>
    <name evidence="2" type="ORF">DN068_07435</name>
</gene>
<feature type="transmembrane region" description="Helical" evidence="1">
    <location>
        <begin position="93"/>
        <end position="110"/>
    </location>
</feature>
<keyword evidence="1" id="KW-0812">Transmembrane</keyword>
<feature type="transmembrane region" description="Helical" evidence="1">
    <location>
        <begin position="211"/>
        <end position="229"/>
    </location>
</feature>
<keyword evidence="1" id="KW-0472">Membrane</keyword>
<accession>A0A2W2BBH5</accession>
<protein>
    <submittedName>
        <fullName evidence="2">EamA/RhaT family transporter</fullName>
    </submittedName>
</protein>
<comment type="caution">
    <text evidence="2">The sequence shown here is derived from an EMBL/GenBank/DDBJ whole genome shotgun (WGS) entry which is preliminary data.</text>
</comment>
<evidence type="ECO:0000313" key="3">
    <source>
        <dbReference type="Proteomes" id="UP000248745"/>
    </source>
</evidence>
<feature type="transmembrane region" description="Helical" evidence="1">
    <location>
        <begin position="241"/>
        <end position="262"/>
    </location>
</feature>
<keyword evidence="3" id="KW-1185">Reference proteome</keyword>
<dbReference type="EMBL" id="QKTW01000011">
    <property type="protein sequence ID" value="PZF73549.1"/>
    <property type="molecule type" value="Genomic_DNA"/>
</dbReference>
<feature type="transmembrane region" description="Helical" evidence="1">
    <location>
        <begin position="61"/>
        <end position="81"/>
    </location>
</feature>
<name>A0A2W2BBH5_9BACT</name>
<dbReference type="Proteomes" id="UP000248745">
    <property type="component" value="Unassembled WGS sequence"/>
</dbReference>
<feature type="transmembrane region" description="Helical" evidence="1">
    <location>
        <begin position="116"/>
        <end position="133"/>
    </location>
</feature>
<dbReference type="InterPro" id="IPR037185">
    <property type="entry name" value="EmrE-like"/>
</dbReference>
<feature type="transmembrane region" description="Helical" evidence="1">
    <location>
        <begin position="145"/>
        <end position="165"/>
    </location>
</feature>
<proteinExistence type="predicted"/>
<dbReference type="OrthoDB" id="1524053at2"/>
<organism evidence="2 3">
    <name type="scientific">Taibaiella soli</name>
    <dbReference type="NCBI Taxonomy" id="1649169"/>
    <lineage>
        <taxon>Bacteria</taxon>
        <taxon>Pseudomonadati</taxon>
        <taxon>Bacteroidota</taxon>
        <taxon>Chitinophagia</taxon>
        <taxon>Chitinophagales</taxon>
        <taxon>Chitinophagaceae</taxon>
        <taxon>Taibaiella</taxon>
    </lineage>
</organism>
<dbReference type="SUPFAM" id="SSF103481">
    <property type="entry name" value="Multidrug resistance efflux transporter EmrE"/>
    <property type="match status" value="2"/>
</dbReference>
<evidence type="ECO:0000313" key="2">
    <source>
        <dbReference type="EMBL" id="PZF73549.1"/>
    </source>
</evidence>
<keyword evidence="1" id="KW-1133">Transmembrane helix</keyword>
<feature type="transmembrane region" description="Helical" evidence="1">
    <location>
        <begin position="269"/>
        <end position="286"/>
    </location>
</feature>
<evidence type="ECO:0000256" key="1">
    <source>
        <dbReference type="SAM" id="Phobius"/>
    </source>
</evidence>
<reference evidence="2 3" key="1">
    <citation type="submission" date="2018-06" db="EMBL/GenBank/DDBJ databases">
        <title>Mucibacter soli gen. nov., sp. nov., a new member of the family Chitinophagaceae producing mucin.</title>
        <authorList>
            <person name="Kim M.-K."/>
            <person name="Park S."/>
            <person name="Kim T.-S."/>
            <person name="Joung Y."/>
            <person name="Han J.-H."/>
            <person name="Kim S.B."/>
        </authorList>
    </citation>
    <scope>NUCLEOTIDE SEQUENCE [LARGE SCALE GENOMIC DNA]</scope>
    <source>
        <strain evidence="2 3">R1-15</strain>
    </source>
</reference>
<feature type="transmembrane region" description="Helical" evidence="1">
    <location>
        <begin position="177"/>
        <end position="199"/>
    </location>
</feature>
<sequence>MIFLLLTILLNTYIFVLLKIFQKLKVDALQTIVVNYWTCVVTGSIFEGGLSISSESVHQPWFIWAVMLGGGFITVFNLMAYCTKTDGITATTVTNKLSLVIPVIVSLFGYHEKSSFLKIAGIILSFPAVYMTVRQPKEEGRNGNMSWLIVLFFLSGFLDTFVKYAERNYLTTPASQASFTSHLFAVAGTIGTLIVLVKLVTGKSKLAWKNLWLGICLGVPNYFSIYVFIRMLHSDFLPSSASIPANNIGTVVASTAAAILLFREKVTPMRIAGLILSVVSILLIAFS</sequence>
<dbReference type="RefSeq" id="WP_110998275.1">
    <property type="nucleotide sequence ID" value="NZ_QKTW01000011.1"/>
</dbReference>
<dbReference type="AlphaFoldDB" id="A0A2W2BBH5"/>